<name>A0A1R2BGP0_9CILI</name>
<feature type="compositionally biased region" description="Polar residues" evidence="1">
    <location>
        <begin position="32"/>
        <end position="52"/>
    </location>
</feature>
<evidence type="ECO:0000256" key="1">
    <source>
        <dbReference type="SAM" id="MobiDB-lite"/>
    </source>
</evidence>
<gene>
    <name evidence="2" type="ORF">SteCoe_24797</name>
</gene>
<keyword evidence="3" id="KW-1185">Reference proteome</keyword>
<evidence type="ECO:0000313" key="2">
    <source>
        <dbReference type="EMBL" id="OMJ75946.1"/>
    </source>
</evidence>
<organism evidence="2 3">
    <name type="scientific">Stentor coeruleus</name>
    <dbReference type="NCBI Taxonomy" id="5963"/>
    <lineage>
        <taxon>Eukaryota</taxon>
        <taxon>Sar</taxon>
        <taxon>Alveolata</taxon>
        <taxon>Ciliophora</taxon>
        <taxon>Postciliodesmatophora</taxon>
        <taxon>Heterotrichea</taxon>
        <taxon>Heterotrichida</taxon>
        <taxon>Stentoridae</taxon>
        <taxon>Stentor</taxon>
    </lineage>
</organism>
<dbReference type="Proteomes" id="UP000187209">
    <property type="component" value="Unassembled WGS sequence"/>
</dbReference>
<proteinExistence type="predicted"/>
<reference evidence="2 3" key="1">
    <citation type="submission" date="2016-11" db="EMBL/GenBank/DDBJ databases">
        <title>The macronuclear genome of Stentor coeruleus: a giant cell with tiny introns.</title>
        <authorList>
            <person name="Slabodnick M."/>
            <person name="Ruby J.G."/>
            <person name="Reiff S.B."/>
            <person name="Swart E.C."/>
            <person name="Gosai S."/>
            <person name="Prabakaran S."/>
            <person name="Witkowska E."/>
            <person name="Larue G.E."/>
            <person name="Fisher S."/>
            <person name="Freeman R.M."/>
            <person name="Gunawardena J."/>
            <person name="Chu W."/>
            <person name="Stover N.A."/>
            <person name="Gregory B.D."/>
            <person name="Nowacki M."/>
            <person name="Derisi J."/>
            <person name="Roy S.W."/>
            <person name="Marshall W.F."/>
            <person name="Sood P."/>
        </authorList>
    </citation>
    <scope>NUCLEOTIDE SEQUENCE [LARGE SCALE GENOMIC DNA]</scope>
    <source>
        <strain evidence="2">WM001</strain>
    </source>
</reference>
<protein>
    <submittedName>
        <fullName evidence="2">Uncharacterized protein</fullName>
    </submittedName>
</protein>
<dbReference type="AlphaFoldDB" id="A0A1R2BGP0"/>
<sequence>MSSQVFYEYSDEEHHEDGISNAPMRVHDNHRNTVSSSENGSIKQNSNPNSVQKELCKTIILESHNPSKVLTPRDTDIKKSFKKSNVENDGCSCTIL</sequence>
<dbReference type="EMBL" id="MPUH01000660">
    <property type="protein sequence ID" value="OMJ75946.1"/>
    <property type="molecule type" value="Genomic_DNA"/>
</dbReference>
<comment type="caution">
    <text evidence="2">The sequence shown here is derived from an EMBL/GenBank/DDBJ whole genome shotgun (WGS) entry which is preliminary data.</text>
</comment>
<accession>A0A1R2BGP0</accession>
<feature type="region of interest" description="Disordered" evidence="1">
    <location>
        <begin position="1"/>
        <end position="53"/>
    </location>
</feature>
<evidence type="ECO:0000313" key="3">
    <source>
        <dbReference type="Proteomes" id="UP000187209"/>
    </source>
</evidence>